<accession>A0ABR6PPC0</accession>
<sequence length="32" mass="3625">MLIYIQLLNKTGSLVVVIYRMVAWGDSTDLVL</sequence>
<reference evidence="1 2" key="1">
    <citation type="submission" date="2020-08" db="EMBL/GenBank/DDBJ databases">
        <title>Genomic Encyclopedia of Type Strains, Phase IV (KMG-V): Genome sequencing to study the core and pangenomes of soil and plant-associated prokaryotes.</title>
        <authorList>
            <person name="Whitman W."/>
        </authorList>
    </citation>
    <scope>NUCLEOTIDE SEQUENCE [LARGE SCALE GENOMIC DNA]</scope>
    <source>
        <strain evidence="1 2">ANJLi2</strain>
    </source>
</reference>
<gene>
    <name evidence="1" type="ORF">HDF23_003596</name>
</gene>
<organism evidence="1 2">
    <name type="scientific">Mucilaginibacter lappiensis</name>
    <dbReference type="NCBI Taxonomy" id="354630"/>
    <lineage>
        <taxon>Bacteria</taxon>
        <taxon>Pseudomonadati</taxon>
        <taxon>Bacteroidota</taxon>
        <taxon>Sphingobacteriia</taxon>
        <taxon>Sphingobacteriales</taxon>
        <taxon>Sphingobacteriaceae</taxon>
        <taxon>Mucilaginibacter</taxon>
    </lineage>
</organism>
<evidence type="ECO:0000313" key="1">
    <source>
        <dbReference type="EMBL" id="MBB6110835.1"/>
    </source>
</evidence>
<dbReference type="EMBL" id="JACHCB010000009">
    <property type="protein sequence ID" value="MBB6110835.1"/>
    <property type="molecule type" value="Genomic_DNA"/>
</dbReference>
<dbReference type="Proteomes" id="UP000541583">
    <property type="component" value="Unassembled WGS sequence"/>
</dbReference>
<proteinExistence type="predicted"/>
<protein>
    <submittedName>
        <fullName evidence="1">Uncharacterized protein</fullName>
    </submittedName>
</protein>
<comment type="caution">
    <text evidence="1">The sequence shown here is derived from an EMBL/GenBank/DDBJ whole genome shotgun (WGS) entry which is preliminary data.</text>
</comment>
<name>A0ABR6PPC0_9SPHI</name>
<evidence type="ECO:0000313" key="2">
    <source>
        <dbReference type="Proteomes" id="UP000541583"/>
    </source>
</evidence>
<keyword evidence="2" id="KW-1185">Reference proteome</keyword>